<evidence type="ECO:0000313" key="2">
    <source>
        <dbReference type="EMBL" id="KGF16177.1"/>
    </source>
</evidence>
<accession>A0A095ZBT1</accession>
<protein>
    <recommendedName>
        <fullName evidence="4">Fido domain-containing protein</fullName>
    </recommendedName>
</protein>
<feature type="region of interest" description="Disordered" evidence="1">
    <location>
        <begin position="121"/>
        <end position="140"/>
    </location>
</feature>
<organism evidence="2 3">
    <name type="scientific">Corynebacterium freneyi DNF00450</name>
    <dbReference type="NCBI Taxonomy" id="1287475"/>
    <lineage>
        <taxon>Bacteria</taxon>
        <taxon>Bacillati</taxon>
        <taxon>Actinomycetota</taxon>
        <taxon>Actinomycetes</taxon>
        <taxon>Mycobacteriales</taxon>
        <taxon>Corynebacteriaceae</taxon>
        <taxon>Corynebacterium</taxon>
    </lineage>
</organism>
<comment type="caution">
    <text evidence="2">The sequence shown here is derived from an EMBL/GenBank/DDBJ whole genome shotgun (WGS) entry which is preliminary data.</text>
</comment>
<dbReference type="AlphaFoldDB" id="A0A095ZBT1"/>
<name>A0A095ZBT1_9CORY</name>
<reference evidence="2 3" key="1">
    <citation type="submission" date="2014-07" db="EMBL/GenBank/DDBJ databases">
        <authorList>
            <person name="McCorrison J."/>
            <person name="Sanka R."/>
            <person name="Torralba M."/>
            <person name="Gillis M."/>
            <person name="Haft D.H."/>
            <person name="Methe B."/>
            <person name="Sutton G."/>
            <person name="Nelson K.E."/>
        </authorList>
    </citation>
    <scope>NUCLEOTIDE SEQUENCE [LARGE SCALE GENOMIC DNA]</scope>
    <source>
        <strain evidence="2 3">DNF00450</strain>
    </source>
</reference>
<gene>
    <name evidence="2" type="ORF">HMPREF1650_08640</name>
</gene>
<evidence type="ECO:0008006" key="4">
    <source>
        <dbReference type="Google" id="ProtNLM"/>
    </source>
</evidence>
<dbReference type="EMBL" id="JRNE01000058">
    <property type="protein sequence ID" value="KGF16177.1"/>
    <property type="molecule type" value="Genomic_DNA"/>
</dbReference>
<evidence type="ECO:0000256" key="1">
    <source>
        <dbReference type="SAM" id="MobiDB-lite"/>
    </source>
</evidence>
<dbReference type="Proteomes" id="UP000029548">
    <property type="component" value="Unassembled WGS sequence"/>
</dbReference>
<proteinExistence type="predicted"/>
<dbReference type="RefSeq" id="WP_035122702.1">
    <property type="nucleotide sequence ID" value="NZ_JRNE01000058.1"/>
</dbReference>
<sequence length="266" mass="27868">MTDGTTRPDPLAPLMELEGVAEASRRAAEAVSGVHRHRANLRKWTVTGAESVLRGARASAWLEGGEPALPAEGDVTDPILAAALRAADPIAPEAIEETVRVWRRAPIQVLARFALIASPTGPELSDAPTDARSSEAGRPVGDDKLSAAMKEQRLHLLGDLVSGGTSVPDPVLSAVVHGEILTMRPFAANNGIVARAASRLTTIAGGSDPRGLGVPEVHWTRHRDEYREAADAFASGAPEGVRRWILLHLAGLEAGAAEARGIADAV</sequence>
<evidence type="ECO:0000313" key="3">
    <source>
        <dbReference type="Proteomes" id="UP000029548"/>
    </source>
</evidence>
<dbReference type="eggNOG" id="COG3177">
    <property type="taxonomic scope" value="Bacteria"/>
</dbReference>